<evidence type="ECO:0000313" key="2">
    <source>
        <dbReference type="Proteomes" id="UP000028701"/>
    </source>
</evidence>
<dbReference type="Proteomes" id="UP000028701">
    <property type="component" value="Unassembled WGS sequence"/>
</dbReference>
<dbReference type="eggNOG" id="ENOG502ZK4U">
    <property type="taxonomic scope" value="Bacteria"/>
</dbReference>
<proteinExistence type="predicted"/>
<sequence length="124" mass="13774">MTTVNAPLPLHIDAETLVACLLLEETEKRWRPHVRAFFCEVGVEILMDMVVEGSVTFENFAKAISFWGVDEDYENVRWAREMAAASVTKADGAALEAIDTVSLGNVRPTNWTVGGELDLSHLEH</sequence>
<accession>A0A081CVI7</accession>
<comment type="caution">
    <text evidence="1">The sequence shown here is derived from an EMBL/GenBank/DDBJ whole genome shotgun (WGS) entry which is preliminary data.</text>
</comment>
<organism evidence="1 2">
    <name type="scientific">Agrobacterium rubi TR3 = NBRC 13261</name>
    <dbReference type="NCBI Taxonomy" id="1368415"/>
    <lineage>
        <taxon>Bacteria</taxon>
        <taxon>Pseudomonadati</taxon>
        <taxon>Pseudomonadota</taxon>
        <taxon>Alphaproteobacteria</taxon>
        <taxon>Hyphomicrobiales</taxon>
        <taxon>Rhizobiaceae</taxon>
        <taxon>Rhizobium/Agrobacterium group</taxon>
        <taxon>Agrobacterium</taxon>
    </lineage>
</organism>
<gene>
    <name evidence="1" type="ORF">RRU01S_13_00210</name>
</gene>
<name>A0A081CVI7_9HYPH</name>
<protein>
    <submittedName>
        <fullName evidence="1">Uncharacterized protein</fullName>
    </submittedName>
</protein>
<reference evidence="1 2" key="1">
    <citation type="submission" date="2014-08" db="EMBL/GenBank/DDBJ databases">
        <title>Whole genome shotgun sequence of Rhizobium rubi NBRC 13261.</title>
        <authorList>
            <person name="Katano-Makiyama Y."/>
            <person name="Hosoyama A."/>
            <person name="Hashimoto M."/>
            <person name="Hosoyama Y."/>
            <person name="Noguchi M."/>
            <person name="Tsuchikane K."/>
            <person name="Uohara A."/>
            <person name="Ohji S."/>
            <person name="Ichikawa N."/>
            <person name="Kimura A."/>
            <person name="Yamazoe A."/>
            <person name="Fujita N."/>
        </authorList>
    </citation>
    <scope>NUCLEOTIDE SEQUENCE [LARGE SCALE GENOMIC DNA]</scope>
    <source>
        <strain evidence="1 2">NBRC 13261</strain>
    </source>
</reference>
<dbReference type="OrthoDB" id="9800350at2"/>
<dbReference type="AlphaFoldDB" id="A0A081CVI7"/>
<dbReference type="EMBL" id="BBJU01000013">
    <property type="protein sequence ID" value="GAK70683.1"/>
    <property type="molecule type" value="Genomic_DNA"/>
</dbReference>
<evidence type="ECO:0000313" key="1">
    <source>
        <dbReference type="EMBL" id="GAK70683.1"/>
    </source>
</evidence>